<evidence type="ECO:0000256" key="2">
    <source>
        <dbReference type="ARBA" id="ARBA00022723"/>
    </source>
</evidence>
<keyword evidence="4 8" id="KW-0378">Hydrolase</keyword>
<evidence type="ECO:0000256" key="6">
    <source>
        <dbReference type="ARBA" id="ARBA00049417"/>
    </source>
</evidence>
<dbReference type="InterPro" id="IPR003607">
    <property type="entry name" value="HD/PDEase_dom"/>
</dbReference>
<evidence type="ECO:0000313" key="8">
    <source>
        <dbReference type="EMBL" id="SMF87022.1"/>
    </source>
</evidence>
<keyword evidence="2" id="KW-0479">Metal-binding</keyword>
<dbReference type="EC" id="3.6.1.41" evidence="1"/>
<dbReference type="GO" id="GO:0046872">
    <property type="term" value="F:metal ion binding"/>
    <property type="evidence" value="ECO:0007669"/>
    <property type="project" value="UniProtKB-KW"/>
</dbReference>
<dbReference type="GO" id="GO:0000166">
    <property type="term" value="F:nucleotide binding"/>
    <property type="evidence" value="ECO:0007669"/>
    <property type="project" value="UniProtKB-KW"/>
</dbReference>
<dbReference type="InterPro" id="IPR006675">
    <property type="entry name" value="HDIG_dom"/>
</dbReference>
<dbReference type="InterPro" id="IPR005249">
    <property type="entry name" value="YqeK"/>
</dbReference>
<dbReference type="PANTHER" id="PTHR35795:SF1">
    <property type="entry name" value="BIS(5'-NUCLEOSYL)-TETRAPHOSPHATASE, SYMMETRICAL"/>
    <property type="match status" value="1"/>
</dbReference>
<keyword evidence="9" id="KW-1185">Reference proteome</keyword>
<dbReference type="CDD" id="cd00077">
    <property type="entry name" value="HDc"/>
    <property type="match status" value="1"/>
</dbReference>
<dbReference type="STRING" id="1313296.SAMN05661091_3593"/>
<sequence>MNNIFNVYIEGFNLTGDLYQDITLFFTLNNDQRTLEHTLNVADEAKRIAERFEIDPDKVIQASLLHDISNVIPVSKMLNAAEELSIEILDEERKYSRSVHQKLSKCMAQEIFNITDDEVLSAIESHTTHKSNATTTDKILFVSDKISWELPGEHTYLQEMRTKVYENEIDQAIMIYLNHIWDQRNKLKLVHPWLIQAREELLLKIS</sequence>
<evidence type="ECO:0000256" key="5">
    <source>
        <dbReference type="ARBA" id="ARBA00023004"/>
    </source>
</evidence>
<dbReference type="Pfam" id="PF01966">
    <property type="entry name" value="HD"/>
    <property type="match status" value="1"/>
</dbReference>
<dbReference type="SUPFAM" id="SSF109604">
    <property type="entry name" value="HD-domain/PDEase-like"/>
    <property type="match status" value="1"/>
</dbReference>
<evidence type="ECO:0000256" key="1">
    <source>
        <dbReference type="ARBA" id="ARBA00012506"/>
    </source>
</evidence>
<organism evidence="8 9">
    <name type="scientific">Paenibacillus uliginis N3/975</name>
    <dbReference type="NCBI Taxonomy" id="1313296"/>
    <lineage>
        <taxon>Bacteria</taxon>
        <taxon>Bacillati</taxon>
        <taxon>Bacillota</taxon>
        <taxon>Bacilli</taxon>
        <taxon>Bacillales</taxon>
        <taxon>Paenibacillaceae</taxon>
        <taxon>Paenibacillus</taxon>
    </lineage>
</organism>
<dbReference type="InterPro" id="IPR051094">
    <property type="entry name" value="Diverse_Catalytic_Enzymes"/>
</dbReference>
<comment type="catalytic activity">
    <reaction evidence="6">
        <text>P(1),P(4)-bis(5'-adenosyl) tetraphosphate + H2O = 2 ADP + 2 H(+)</text>
        <dbReference type="Rhea" id="RHEA:24252"/>
        <dbReference type="ChEBI" id="CHEBI:15377"/>
        <dbReference type="ChEBI" id="CHEBI:15378"/>
        <dbReference type="ChEBI" id="CHEBI:58141"/>
        <dbReference type="ChEBI" id="CHEBI:456216"/>
        <dbReference type="EC" id="3.6.1.41"/>
    </reaction>
</comment>
<dbReference type="NCBIfam" id="TIGR00277">
    <property type="entry name" value="HDIG"/>
    <property type="match status" value="1"/>
</dbReference>
<feature type="domain" description="HD" evidence="7">
    <location>
        <begin position="34"/>
        <end position="149"/>
    </location>
</feature>
<protein>
    <recommendedName>
        <fullName evidence="1">bis(5'-nucleosyl)-tetraphosphatase (symmetrical)</fullName>
        <ecNumber evidence="1">3.6.1.41</ecNumber>
    </recommendedName>
</protein>
<dbReference type="PROSITE" id="PS51831">
    <property type="entry name" value="HD"/>
    <property type="match status" value="1"/>
</dbReference>
<name>A0A1X7HI67_9BACL</name>
<proteinExistence type="predicted"/>
<dbReference type="RefSeq" id="WP_208914425.1">
    <property type="nucleotide sequence ID" value="NZ_LT840184.1"/>
</dbReference>
<keyword evidence="5" id="KW-0408">Iron</keyword>
<dbReference type="Proteomes" id="UP000192940">
    <property type="component" value="Chromosome I"/>
</dbReference>
<gene>
    <name evidence="8" type="ORF">SAMN05661091_3593</name>
</gene>
<dbReference type="AlphaFoldDB" id="A0A1X7HI67"/>
<evidence type="ECO:0000256" key="3">
    <source>
        <dbReference type="ARBA" id="ARBA00022741"/>
    </source>
</evidence>
<evidence type="ECO:0000259" key="7">
    <source>
        <dbReference type="PROSITE" id="PS51831"/>
    </source>
</evidence>
<dbReference type="PANTHER" id="PTHR35795">
    <property type="entry name" value="SLR1885 PROTEIN"/>
    <property type="match status" value="1"/>
</dbReference>
<dbReference type="GO" id="GO:0008803">
    <property type="term" value="F:bis(5'-nucleosyl)-tetraphosphatase (symmetrical) activity"/>
    <property type="evidence" value="ECO:0007669"/>
    <property type="project" value="UniProtKB-EC"/>
</dbReference>
<dbReference type="EMBL" id="LT840184">
    <property type="protein sequence ID" value="SMF87022.1"/>
    <property type="molecule type" value="Genomic_DNA"/>
</dbReference>
<evidence type="ECO:0000256" key="4">
    <source>
        <dbReference type="ARBA" id="ARBA00022801"/>
    </source>
</evidence>
<dbReference type="Gene3D" id="1.10.3210.10">
    <property type="entry name" value="Hypothetical protein af1432"/>
    <property type="match status" value="1"/>
</dbReference>
<evidence type="ECO:0000313" key="9">
    <source>
        <dbReference type="Proteomes" id="UP000192940"/>
    </source>
</evidence>
<reference evidence="9" key="1">
    <citation type="submission" date="2017-04" db="EMBL/GenBank/DDBJ databases">
        <authorList>
            <person name="Varghese N."/>
            <person name="Submissions S."/>
        </authorList>
    </citation>
    <scope>NUCLEOTIDE SEQUENCE [LARGE SCALE GENOMIC DNA]</scope>
    <source>
        <strain evidence="9">N3/975</strain>
    </source>
</reference>
<keyword evidence="3" id="KW-0547">Nucleotide-binding</keyword>
<dbReference type="NCBIfam" id="TIGR00488">
    <property type="entry name" value="bis(5'-nucleosyl)-tetraphosphatase (symmetrical) YqeK"/>
    <property type="match status" value="1"/>
</dbReference>
<accession>A0A1X7HI67</accession>
<dbReference type="InterPro" id="IPR006674">
    <property type="entry name" value="HD_domain"/>
</dbReference>